<dbReference type="OrthoDB" id="427138at2759"/>
<gene>
    <name evidence="2" type="ORF">TrCOL_g8928</name>
</gene>
<protein>
    <submittedName>
        <fullName evidence="2">Uncharacterized protein</fullName>
    </submittedName>
</protein>
<feature type="compositionally biased region" description="Basic and acidic residues" evidence="1">
    <location>
        <begin position="14"/>
        <end position="24"/>
    </location>
</feature>
<dbReference type="Proteomes" id="UP001165065">
    <property type="component" value="Unassembled WGS sequence"/>
</dbReference>
<evidence type="ECO:0000313" key="2">
    <source>
        <dbReference type="EMBL" id="GMI44793.1"/>
    </source>
</evidence>
<comment type="caution">
    <text evidence="2">The sequence shown here is derived from an EMBL/GenBank/DDBJ whole genome shotgun (WGS) entry which is preliminary data.</text>
</comment>
<organism evidence="2 3">
    <name type="scientific">Triparma columacea</name>
    <dbReference type="NCBI Taxonomy" id="722753"/>
    <lineage>
        <taxon>Eukaryota</taxon>
        <taxon>Sar</taxon>
        <taxon>Stramenopiles</taxon>
        <taxon>Ochrophyta</taxon>
        <taxon>Bolidophyceae</taxon>
        <taxon>Parmales</taxon>
        <taxon>Triparmaceae</taxon>
        <taxon>Triparma</taxon>
    </lineage>
</organism>
<keyword evidence="3" id="KW-1185">Reference proteome</keyword>
<sequence length="389" mass="42722">MPFSPKLFNRKTKKGAEDITKEDTPPPPPTSPNKVEAYLSPSSKSVPSYPAPTPPSTTGSLDFRREAARLERTLEGLSELESAPTWLKHVLQAVGPFLVQALVFARKAAPFLITLSDKWAWAQANLPVEVLVMCWGLTLCFFGGTFSLTLCAYEAFKISGWDTSRAAIEDLNKELVRYRSASIEDDKLDEDGDGVADVDQITQSDLVRRKVFLFLKVSDPNKVNDAISGLTQGAVGVVATLKFKHARTVALGVSIGNYLRKPAGIYLAPHIANLVPKEHRKWVPHVINYACKLIAVSVAWTISSIMSAVQCGVRGGLMFARAGLKYAKKRGIVDLDDEDTYLDEIVGWTVAVVGAGFQIMNGFGLPFPLNVLLLPFRLLEGYLRWIVTN</sequence>
<dbReference type="AlphaFoldDB" id="A0A9W7GIN6"/>
<evidence type="ECO:0000256" key="1">
    <source>
        <dbReference type="SAM" id="MobiDB-lite"/>
    </source>
</evidence>
<reference evidence="3" key="1">
    <citation type="journal article" date="2023" name="Commun. Biol.">
        <title>Genome analysis of Parmales, the sister group of diatoms, reveals the evolutionary specialization of diatoms from phago-mixotrophs to photoautotrophs.</title>
        <authorList>
            <person name="Ban H."/>
            <person name="Sato S."/>
            <person name="Yoshikawa S."/>
            <person name="Yamada K."/>
            <person name="Nakamura Y."/>
            <person name="Ichinomiya M."/>
            <person name="Sato N."/>
            <person name="Blanc-Mathieu R."/>
            <person name="Endo H."/>
            <person name="Kuwata A."/>
            <person name="Ogata H."/>
        </authorList>
    </citation>
    <scope>NUCLEOTIDE SEQUENCE [LARGE SCALE GENOMIC DNA]</scope>
</reference>
<proteinExistence type="predicted"/>
<name>A0A9W7GIN6_9STRA</name>
<dbReference type="EMBL" id="BRYA01000226">
    <property type="protein sequence ID" value="GMI44793.1"/>
    <property type="molecule type" value="Genomic_DNA"/>
</dbReference>
<evidence type="ECO:0000313" key="3">
    <source>
        <dbReference type="Proteomes" id="UP001165065"/>
    </source>
</evidence>
<accession>A0A9W7GIN6</accession>
<feature type="region of interest" description="Disordered" evidence="1">
    <location>
        <begin position="1"/>
        <end position="62"/>
    </location>
</feature>